<keyword evidence="4" id="KW-0675">Receptor</keyword>
<dbReference type="InterPro" id="IPR050902">
    <property type="entry name" value="ABC_Transporter_SBP"/>
</dbReference>
<gene>
    <name evidence="4" type="ORF">N4261_21020</name>
</gene>
<evidence type="ECO:0000313" key="5">
    <source>
        <dbReference type="Proteomes" id="UP001064933"/>
    </source>
</evidence>
<dbReference type="Gene3D" id="3.40.50.1980">
    <property type="entry name" value="Nitrogenase molybdenum iron protein domain"/>
    <property type="match status" value="2"/>
</dbReference>
<protein>
    <submittedName>
        <fullName evidence="4">Helical backbone metal receptor</fullName>
    </submittedName>
</protein>
<evidence type="ECO:0000256" key="1">
    <source>
        <dbReference type="ARBA" id="ARBA00022729"/>
    </source>
</evidence>
<dbReference type="InterPro" id="IPR054828">
    <property type="entry name" value="Vit_B12_bind_prot"/>
</dbReference>
<feature type="domain" description="Fe/B12 periplasmic-binding" evidence="3">
    <location>
        <begin position="90"/>
        <end position="340"/>
    </location>
</feature>
<dbReference type="EMBL" id="CP104562">
    <property type="protein sequence ID" value="UXH77450.1"/>
    <property type="molecule type" value="Genomic_DNA"/>
</dbReference>
<evidence type="ECO:0000259" key="3">
    <source>
        <dbReference type="PROSITE" id="PS50983"/>
    </source>
</evidence>
<dbReference type="Proteomes" id="UP001064933">
    <property type="component" value="Chromosome"/>
</dbReference>
<dbReference type="NCBIfam" id="NF038402">
    <property type="entry name" value="TroA_like"/>
    <property type="match status" value="1"/>
</dbReference>
<dbReference type="Pfam" id="PF01497">
    <property type="entry name" value="Peripla_BP_2"/>
    <property type="match status" value="1"/>
</dbReference>
<evidence type="ECO:0000256" key="2">
    <source>
        <dbReference type="SAM" id="MobiDB-lite"/>
    </source>
</evidence>
<keyword evidence="1" id="KW-0732">Signal</keyword>
<name>A0ABY6B2D4_9BURK</name>
<evidence type="ECO:0000313" key="4">
    <source>
        <dbReference type="EMBL" id="UXH77450.1"/>
    </source>
</evidence>
<dbReference type="PANTHER" id="PTHR30535:SF34">
    <property type="entry name" value="MOLYBDATE-BINDING PROTEIN MOLA"/>
    <property type="match status" value="1"/>
</dbReference>
<accession>A0ABY6B2D4</accession>
<proteinExistence type="predicted"/>
<dbReference type="PANTHER" id="PTHR30535">
    <property type="entry name" value="VITAMIN B12-BINDING PROTEIN"/>
    <property type="match status" value="1"/>
</dbReference>
<feature type="compositionally biased region" description="Low complexity" evidence="2">
    <location>
        <begin position="1"/>
        <end position="24"/>
    </location>
</feature>
<dbReference type="PROSITE" id="PS50983">
    <property type="entry name" value="FE_B12_PBP"/>
    <property type="match status" value="1"/>
</dbReference>
<sequence>MNPMGTMDMMDTTETTETIDTMSTKATKDTKDRSMPPTGLRALARSIAAPVAAAWVALLALSTFNAAHAAPISVKDDRGHTITLADTPRRIVSLLPSLTETVCDLGDCDKLVGVDRFSNFPARVQTLPKLGGLDDTAIEMLIALKPDVVLLGISARVIDRLESLGIQVIALEPKSLNDVQRVLGKVGQVLNRQDEARRLWNRIDGHITQSAASLPAAARGLSVYYEVDAGPYGAGSTSFIGEILTRLGAKNILPPALGPFPKLNPETIVRADPQVIMVGQRNAAGLPQRPGWQAIRAVREQKICVWAPAESDVLVRPGPRMSEAAALMARCLRDAAAGPVTWPTAPFNAPAGGMR</sequence>
<dbReference type="InterPro" id="IPR002491">
    <property type="entry name" value="ABC_transptr_periplasmic_BD"/>
</dbReference>
<feature type="region of interest" description="Disordered" evidence="2">
    <location>
        <begin position="1"/>
        <end position="36"/>
    </location>
</feature>
<dbReference type="SUPFAM" id="SSF53807">
    <property type="entry name" value="Helical backbone' metal receptor"/>
    <property type="match status" value="1"/>
</dbReference>
<keyword evidence="5" id="KW-1185">Reference proteome</keyword>
<reference evidence="4" key="1">
    <citation type="submission" date="2022-10" db="EMBL/GenBank/DDBJ databases">
        <title>Characterization and whole genome sequencing of a new Roseateles species, isolated from fresh water.</title>
        <authorList>
            <person name="Guliayeva D.Y."/>
            <person name="Akhremchuk A.E."/>
            <person name="Sikolenko M.A."/>
            <person name="Valentovich L.N."/>
            <person name="Sidarenka A.V."/>
        </authorList>
    </citation>
    <scope>NUCLEOTIDE SEQUENCE</scope>
    <source>
        <strain evidence="4">BIM B-1768</strain>
    </source>
</reference>
<organism evidence="4 5">
    <name type="scientific">Roseateles amylovorans</name>
    <dbReference type="NCBI Taxonomy" id="2978473"/>
    <lineage>
        <taxon>Bacteria</taxon>
        <taxon>Pseudomonadati</taxon>
        <taxon>Pseudomonadota</taxon>
        <taxon>Betaproteobacteria</taxon>
        <taxon>Burkholderiales</taxon>
        <taxon>Sphaerotilaceae</taxon>
        <taxon>Roseateles</taxon>
    </lineage>
</organism>